<dbReference type="EMBL" id="BRYB01000379">
    <property type="protein sequence ID" value="GMI28887.1"/>
    <property type="molecule type" value="Genomic_DNA"/>
</dbReference>
<proteinExistence type="predicted"/>
<keyword evidence="1" id="KW-0378">Hydrolase</keyword>
<keyword evidence="2" id="KW-0443">Lipid metabolism</keyword>
<evidence type="ECO:0000256" key="1">
    <source>
        <dbReference type="ARBA" id="ARBA00022801"/>
    </source>
</evidence>
<dbReference type="PANTHER" id="PTHR12187">
    <property type="entry name" value="AGAP000124-PA"/>
    <property type="match status" value="1"/>
</dbReference>
<accession>A0ABQ6MLT3</accession>
<keyword evidence="4" id="KW-1185">Reference proteome</keyword>
<sequence length="871" mass="90608">MAAQADTGFVSFSLSGVLVGFMGRMKAAAAATTSAAASSVLSSMARADSPDRYSLTYLTADAATVAEHVPAASPACWRRAFPLPRAGVVEIHCLPGLHISASIARPVLVAQFPVPPPPLPLPLSIPLSDKAFAKFWAEPPTLTLSPTPEPPSSRLLTLTPSTPVLRSLMCCPSPPAAPASLLSACSETPLPLPLTSSYLSLLATHASFSSSHVASKSSEALKHALSFPDAATALDSGHAVVTVTLLSFSPPPPPPGKAPPPATTVLVEYSSAPSPTTIEIPLGFGTLTLSLSVSTGPPGHHVAEPAHISPTDGLFSLLNLSDPLLLPHDNDVIGGLYDEALLDQLALQRAEFANLCSRTQHALSAAAPPAAPGEPGFVPPHLIQAPGNFKPSSGKAVPALRFLPTNLHVQTTQFIPPGGGQARTQHYVTCGAPADHVGGFGKEGGARKLAGRERELRAGLEARRLELLRSIASAQANGASHVPLSDLPANRLRDSLRQLHLQLLDVSWVAAMRTAAVLGQALSIVVSCYLAAVSESPNADRTASWLKSGFLVTIEGMLSAAGKEAAMIQDASAAFSKAKDVGVCLVRGGGVPDVPDSAEVTERFRTVGGGKIEGVSVGRKAGGALGGGLVVYVFLHAGVYDDVVPEALRDDAVIDMVPVMFQMGVDIKQWGSNLVKNTTKGGGGQGALSVGTGEGGDDEQEVQADLLVALNLEAFQRLNTYAHNIDSFGYDDAGGGAAEIPIHPLLGGLWDCVQNSKNKIDHEILTAAARATEVLGGGGVIFCKSGKDRTGMGATLREQNFLASSSRDVVADDPQDLHVLRRFGTRLAVCEKNVGRPKYAFNSLQAKFMPDALKPPTEVLAALFDKEKIAT</sequence>
<protein>
    <submittedName>
        <fullName evidence="3">Uncharacterized protein</fullName>
    </submittedName>
</protein>
<evidence type="ECO:0000313" key="3">
    <source>
        <dbReference type="EMBL" id="GMI28887.1"/>
    </source>
</evidence>
<comment type="caution">
    <text evidence="3">The sequence shown here is derived from an EMBL/GenBank/DDBJ whole genome shotgun (WGS) entry which is preliminary data.</text>
</comment>
<gene>
    <name evidence="3" type="ORF">TeGR_g12091</name>
</gene>
<evidence type="ECO:0000313" key="4">
    <source>
        <dbReference type="Proteomes" id="UP001165060"/>
    </source>
</evidence>
<dbReference type="PANTHER" id="PTHR12187:SF11">
    <property type="entry name" value="PHOSPHATIDYLINOSITOL-3,4-BISPHOSPHATE 4-PHOSPHATASE"/>
    <property type="match status" value="1"/>
</dbReference>
<name>A0ABQ6MLT3_9STRA</name>
<organism evidence="3 4">
    <name type="scientific">Tetraparma gracilis</name>
    <dbReference type="NCBI Taxonomy" id="2962635"/>
    <lineage>
        <taxon>Eukaryota</taxon>
        <taxon>Sar</taxon>
        <taxon>Stramenopiles</taxon>
        <taxon>Ochrophyta</taxon>
        <taxon>Bolidophyceae</taxon>
        <taxon>Parmales</taxon>
        <taxon>Triparmaceae</taxon>
        <taxon>Tetraparma</taxon>
    </lineage>
</organism>
<dbReference type="Proteomes" id="UP001165060">
    <property type="component" value="Unassembled WGS sequence"/>
</dbReference>
<dbReference type="InterPro" id="IPR039034">
    <property type="entry name" value="INPP4"/>
</dbReference>
<reference evidence="3 4" key="1">
    <citation type="journal article" date="2023" name="Commun. Biol.">
        <title>Genome analysis of Parmales, the sister group of diatoms, reveals the evolutionary specialization of diatoms from phago-mixotrophs to photoautotrophs.</title>
        <authorList>
            <person name="Ban H."/>
            <person name="Sato S."/>
            <person name="Yoshikawa S."/>
            <person name="Yamada K."/>
            <person name="Nakamura Y."/>
            <person name="Ichinomiya M."/>
            <person name="Sato N."/>
            <person name="Blanc-Mathieu R."/>
            <person name="Endo H."/>
            <person name="Kuwata A."/>
            <person name="Ogata H."/>
        </authorList>
    </citation>
    <scope>NUCLEOTIDE SEQUENCE [LARGE SCALE GENOMIC DNA]</scope>
</reference>
<evidence type="ECO:0000256" key="2">
    <source>
        <dbReference type="ARBA" id="ARBA00023098"/>
    </source>
</evidence>